<evidence type="ECO:0000313" key="4">
    <source>
        <dbReference type="Proteomes" id="UP000188729"/>
    </source>
</evidence>
<dbReference type="STRING" id="1915074.SPHI_24220"/>
<evidence type="ECO:0000259" key="1">
    <source>
        <dbReference type="Pfam" id="PF04773"/>
    </source>
</evidence>
<proteinExistence type="predicted"/>
<reference evidence="3 4" key="1">
    <citation type="submission" date="2016-11" db="EMBL/GenBank/DDBJ databases">
        <title>Genome sequence of Sphingomonas jeddahensis G39.</title>
        <authorList>
            <person name="Poehlein A."/>
            <person name="Wuebbeler J.H."/>
            <person name="Steinbuechel A."/>
            <person name="Daniel R."/>
        </authorList>
    </citation>
    <scope>NUCLEOTIDE SEQUENCE [LARGE SCALE GENOMIC DNA]</scope>
    <source>
        <strain evidence="3 4">G39</strain>
    </source>
</reference>
<dbReference type="Pfam" id="PF04773">
    <property type="entry name" value="FecR"/>
    <property type="match status" value="1"/>
</dbReference>
<dbReference type="RefSeq" id="WP_076745198.1">
    <property type="nucleotide sequence ID" value="NZ_MPSB01000012.1"/>
</dbReference>
<dbReference type="Pfam" id="PF16220">
    <property type="entry name" value="DUF4880"/>
    <property type="match status" value="1"/>
</dbReference>
<dbReference type="InterPro" id="IPR006860">
    <property type="entry name" value="FecR"/>
</dbReference>
<dbReference type="EMBL" id="MPSB01000012">
    <property type="protein sequence ID" value="ONF95330.1"/>
    <property type="molecule type" value="Genomic_DNA"/>
</dbReference>
<feature type="domain" description="FecR protein" evidence="1">
    <location>
        <begin position="103"/>
        <end position="195"/>
    </location>
</feature>
<keyword evidence="4" id="KW-1185">Reference proteome</keyword>
<dbReference type="AlphaFoldDB" id="A0A1V2ERX6"/>
<feature type="domain" description="FecR N-terminal" evidence="2">
    <location>
        <begin position="5"/>
        <end position="46"/>
    </location>
</feature>
<sequence length="317" mass="33578">MSRTDEAAAWAARLDAAALEASARSELDAWLASDPLNKGALLRAQAMLCLVYDAPGKAPAEAPAPAVAPPRRRHRWALAALPAAAALAGVAVTTAWKQPDHARFATETGEIRRVALEDGSRAIINTDTRMDTAIDGSERLVALDTGEAWFQVAKDKSRPFVVSAGPIRVRATGTAFAVRRDADAVTVTVTEGAVEIWNTAAPGRRTPARAGQSAKIALAMPANSLLTLARAQDSALAWRDGDIVLDGMTLGQAAAEFNRYNLRKIRVEAPGATDTPMLGYFKINQPEQFALAASGIVHGTVRHDGNNIVITTSEISN</sequence>
<dbReference type="GO" id="GO:0016989">
    <property type="term" value="F:sigma factor antagonist activity"/>
    <property type="evidence" value="ECO:0007669"/>
    <property type="project" value="TreeGrafter"/>
</dbReference>
<dbReference type="Gene3D" id="2.60.120.1440">
    <property type="match status" value="1"/>
</dbReference>
<dbReference type="Proteomes" id="UP000188729">
    <property type="component" value="Unassembled WGS sequence"/>
</dbReference>
<evidence type="ECO:0000313" key="3">
    <source>
        <dbReference type="EMBL" id="ONF95330.1"/>
    </source>
</evidence>
<dbReference type="PANTHER" id="PTHR30273:SF2">
    <property type="entry name" value="PROTEIN FECR"/>
    <property type="match status" value="1"/>
</dbReference>
<comment type="caution">
    <text evidence="3">The sequence shown here is derived from an EMBL/GenBank/DDBJ whole genome shotgun (WGS) entry which is preliminary data.</text>
</comment>
<dbReference type="PIRSF" id="PIRSF018266">
    <property type="entry name" value="FecR"/>
    <property type="match status" value="1"/>
</dbReference>
<dbReference type="InterPro" id="IPR012373">
    <property type="entry name" value="Ferrdict_sens_TM"/>
</dbReference>
<protein>
    <submittedName>
        <fullName evidence="3">Fec operon regulator FecR</fullName>
    </submittedName>
</protein>
<dbReference type="InterPro" id="IPR032623">
    <property type="entry name" value="FecR_N"/>
</dbReference>
<name>A0A1V2ERX6_9SPHN</name>
<gene>
    <name evidence="3" type="ORF">SPHI_24220</name>
</gene>
<dbReference type="PANTHER" id="PTHR30273">
    <property type="entry name" value="PERIPLASMIC SIGNAL SENSOR AND SIGMA FACTOR ACTIVATOR FECR-RELATED"/>
    <property type="match status" value="1"/>
</dbReference>
<dbReference type="OrthoDB" id="9798846at2"/>
<accession>A0A1V2ERX6</accession>
<evidence type="ECO:0000259" key="2">
    <source>
        <dbReference type="Pfam" id="PF16220"/>
    </source>
</evidence>
<organism evidence="3 4">
    <name type="scientific">Sphingomonas jeddahensis</name>
    <dbReference type="NCBI Taxonomy" id="1915074"/>
    <lineage>
        <taxon>Bacteria</taxon>
        <taxon>Pseudomonadati</taxon>
        <taxon>Pseudomonadota</taxon>
        <taxon>Alphaproteobacteria</taxon>
        <taxon>Sphingomonadales</taxon>
        <taxon>Sphingomonadaceae</taxon>
        <taxon>Sphingomonas</taxon>
    </lineage>
</organism>